<dbReference type="EnsemblMetazoa" id="tetur17g03760.1">
    <property type="protein sequence ID" value="tetur17g03760.1"/>
    <property type="gene ID" value="tetur17g03760"/>
</dbReference>
<sequence length="32" mass="3701">MRVDSSNLRPRFIRPKKEVKTASYCSSLTLNC</sequence>
<reference evidence="1" key="2">
    <citation type="submission" date="2015-06" db="UniProtKB">
        <authorList>
            <consortium name="EnsemblMetazoa"/>
        </authorList>
    </citation>
    <scope>IDENTIFICATION</scope>
</reference>
<proteinExistence type="predicted"/>
<evidence type="ECO:0000313" key="1">
    <source>
        <dbReference type="EnsemblMetazoa" id="tetur17g03760.1"/>
    </source>
</evidence>
<dbReference type="AlphaFoldDB" id="T1KQD7"/>
<keyword evidence="2" id="KW-1185">Reference proteome</keyword>
<dbReference type="HOGENOM" id="CLU_3392820_0_0_1"/>
<reference evidence="2" key="1">
    <citation type="submission" date="2011-08" db="EMBL/GenBank/DDBJ databases">
        <authorList>
            <person name="Rombauts S."/>
        </authorList>
    </citation>
    <scope>NUCLEOTIDE SEQUENCE</scope>
    <source>
        <strain evidence="2">London</strain>
    </source>
</reference>
<dbReference type="EMBL" id="CAEY01000349">
    <property type="status" value="NOT_ANNOTATED_CDS"/>
    <property type="molecule type" value="Genomic_DNA"/>
</dbReference>
<organism evidence="1 2">
    <name type="scientific">Tetranychus urticae</name>
    <name type="common">Two-spotted spider mite</name>
    <dbReference type="NCBI Taxonomy" id="32264"/>
    <lineage>
        <taxon>Eukaryota</taxon>
        <taxon>Metazoa</taxon>
        <taxon>Ecdysozoa</taxon>
        <taxon>Arthropoda</taxon>
        <taxon>Chelicerata</taxon>
        <taxon>Arachnida</taxon>
        <taxon>Acari</taxon>
        <taxon>Acariformes</taxon>
        <taxon>Trombidiformes</taxon>
        <taxon>Prostigmata</taxon>
        <taxon>Eleutherengona</taxon>
        <taxon>Raphignathae</taxon>
        <taxon>Tetranychoidea</taxon>
        <taxon>Tetranychidae</taxon>
        <taxon>Tetranychus</taxon>
    </lineage>
</organism>
<accession>T1KQD7</accession>
<dbReference type="Proteomes" id="UP000015104">
    <property type="component" value="Unassembled WGS sequence"/>
</dbReference>
<evidence type="ECO:0000313" key="2">
    <source>
        <dbReference type="Proteomes" id="UP000015104"/>
    </source>
</evidence>
<protein>
    <submittedName>
        <fullName evidence="1">Uncharacterized protein</fullName>
    </submittedName>
</protein>
<name>T1KQD7_TETUR</name>